<reference evidence="2 3" key="1">
    <citation type="submission" date="2020-08" db="EMBL/GenBank/DDBJ databases">
        <title>A Genomic Blueprint of the Chicken Gut Microbiome.</title>
        <authorList>
            <person name="Gilroy R."/>
            <person name="Ravi A."/>
            <person name="Getino M."/>
            <person name="Pursley I."/>
            <person name="Horton D.L."/>
            <person name="Alikhan N.-F."/>
            <person name="Baker D."/>
            <person name="Gharbi K."/>
            <person name="Hall N."/>
            <person name="Watson M."/>
            <person name="Adriaenssens E.M."/>
            <person name="Foster-Nyarko E."/>
            <person name="Jarju S."/>
            <person name="Secka A."/>
            <person name="Antonio M."/>
            <person name="Oren A."/>
            <person name="Chaudhuri R."/>
            <person name="La Ragione R.M."/>
            <person name="Hildebrand F."/>
            <person name="Pallen M.J."/>
        </authorList>
    </citation>
    <scope>NUCLEOTIDE SEQUENCE [LARGE SCALE GENOMIC DNA]</scope>
    <source>
        <strain evidence="2 3">Re57</strain>
    </source>
</reference>
<evidence type="ECO:0000313" key="2">
    <source>
        <dbReference type="EMBL" id="MBD8020534.1"/>
    </source>
</evidence>
<dbReference type="InterPro" id="IPR036397">
    <property type="entry name" value="RNaseH_sf"/>
</dbReference>
<gene>
    <name evidence="2" type="ORF">H9634_07055</name>
</gene>
<dbReference type="InterPro" id="IPR012337">
    <property type="entry name" value="RNaseH-like_sf"/>
</dbReference>
<protein>
    <recommendedName>
        <fullName evidence="1">RNase H type-1 domain-containing protein</fullName>
    </recommendedName>
</protein>
<dbReference type="SUPFAM" id="SSF53098">
    <property type="entry name" value="Ribonuclease H-like"/>
    <property type="match status" value="1"/>
</dbReference>
<organism evidence="2 3">
    <name type="scientific">Brevibacterium gallinarum</name>
    <dbReference type="NCBI Taxonomy" id="2762220"/>
    <lineage>
        <taxon>Bacteria</taxon>
        <taxon>Bacillati</taxon>
        <taxon>Actinomycetota</taxon>
        <taxon>Actinomycetes</taxon>
        <taxon>Micrococcales</taxon>
        <taxon>Brevibacteriaceae</taxon>
        <taxon>Brevibacterium</taxon>
    </lineage>
</organism>
<dbReference type="Pfam" id="PF00075">
    <property type="entry name" value="RNase_H"/>
    <property type="match status" value="1"/>
</dbReference>
<evidence type="ECO:0000259" key="1">
    <source>
        <dbReference type="Pfam" id="PF00075"/>
    </source>
</evidence>
<accession>A0ABR8WTY7</accession>
<evidence type="ECO:0000313" key="3">
    <source>
        <dbReference type="Proteomes" id="UP000651517"/>
    </source>
</evidence>
<dbReference type="InterPro" id="IPR002156">
    <property type="entry name" value="RNaseH_domain"/>
</dbReference>
<proteinExistence type="predicted"/>
<dbReference type="Proteomes" id="UP000651517">
    <property type="component" value="Unassembled WGS sequence"/>
</dbReference>
<feature type="domain" description="RNase H type-1" evidence="1">
    <location>
        <begin position="132"/>
        <end position="280"/>
    </location>
</feature>
<name>A0ABR8WTY7_9MICO</name>
<comment type="caution">
    <text evidence="2">The sequence shown here is derived from an EMBL/GenBank/DDBJ whole genome shotgun (WGS) entry which is preliminary data.</text>
</comment>
<keyword evidence="3" id="KW-1185">Reference proteome</keyword>
<dbReference type="EMBL" id="JACSPY010000005">
    <property type="protein sequence ID" value="MBD8020534.1"/>
    <property type="molecule type" value="Genomic_DNA"/>
</dbReference>
<dbReference type="RefSeq" id="WP_191725989.1">
    <property type="nucleotide sequence ID" value="NZ_JACSPY010000005.1"/>
</dbReference>
<sequence>MDLLNRLILGGLRLHGTAIGAATKLALQLDPDGDIGDQVCGVVGDAMTLMRPQNSSRSKRRVTILAQEALRRKLSGIRPNRIAASQVTTLQLQDGAPSSRSRLLRSLALQARFDRDLTAAVSQLSTETTETRVVYTDATLCSDSQTAAAAAVTLDRTICAIERIPLYESDDIGQVEIRALAIALEAVPHNVPVVLCSDSRSAIRFTRMLLHVADTGEQLPQSLMDKDSDDTGIYSAPKRVADGGLIRALARRTAPMLLVHVPAHVGIPGNVLADECARVGRSGLSGDITDPQHTPPVVPLDLLTPCDSDRLWVHPSAAAAVA</sequence>
<dbReference type="Gene3D" id="3.30.420.10">
    <property type="entry name" value="Ribonuclease H-like superfamily/Ribonuclease H"/>
    <property type="match status" value="1"/>
</dbReference>